<accession>A0AC60Q914</accession>
<proteinExistence type="predicted"/>
<dbReference type="Proteomes" id="UP000805193">
    <property type="component" value="Unassembled WGS sequence"/>
</dbReference>
<feature type="non-terminal residue" evidence="1">
    <location>
        <position position="432"/>
    </location>
</feature>
<keyword evidence="2" id="KW-1185">Reference proteome</keyword>
<reference evidence="1 2" key="1">
    <citation type="journal article" date="2020" name="Cell">
        <title>Large-Scale Comparative Analyses of Tick Genomes Elucidate Their Genetic Diversity and Vector Capacities.</title>
        <authorList>
            <consortium name="Tick Genome and Microbiome Consortium (TIGMIC)"/>
            <person name="Jia N."/>
            <person name="Wang J."/>
            <person name="Shi W."/>
            <person name="Du L."/>
            <person name="Sun Y."/>
            <person name="Zhan W."/>
            <person name="Jiang J.F."/>
            <person name="Wang Q."/>
            <person name="Zhang B."/>
            <person name="Ji P."/>
            <person name="Bell-Sakyi L."/>
            <person name="Cui X.M."/>
            <person name="Yuan T.T."/>
            <person name="Jiang B.G."/>
            <person name="Yang W.F."/>
            <person name="Lam T.T."/>
            <person name="Chang Q.C."/>
            <person name="Ding S.J."/>
            <person name="Wang X.J."/>
            <person name="Zhu J.G."/>
            <person name="Ruan X.D."/>
            <person name="Zhao L."/>
            <person name="Wei J.T."/>
            <person name="Ye R.Z."/>
            <person name="Que T.C."/>
            <person name="Du C.H."/>
            <person name="Zhou Y.H."/>
            <person name="Cheng J.X."/>
            <person name="Dai P.F."/>
            <person name="Guo W.B."/>
            <person name="Han X.H."/>
            <person name="Huang E.J."/>
            <person name="Li L.F."/>
            <person name="Wei W."/>
            <person name="Gao Y.C."/>
            <person name="Liu J.Z."/>
            <person name="Shao H.Z."/>
            <person name="Wang X."/>
            <person name="Wang C.C."/>
            <person name="Yang T.C."/>
            <person name="Huo Q.B."/>
            <person name="Li W."/>
            <person name="Chen H.Y."/>
            <person name="Chen S.E."/>
            <person name="Zhou L.G."/>
            <person name="Ni X.B."/>
            <person name="Tian J.H."/>
            <person name="Sheng Y."/>
            <person name="Liu T."/>
            <person name="Pan Y.S."/>
            <person name="Xia L.Y."/>
            <person name="Li J."/>
            <person name="Zhao F."/>
            <person name="Cao W.C."/>
        </authorList>
    </citation>
    <scope>NUCLEOTIDE SEQUENCE [LARGE SCALE GENOMIC DNA]</scope>
    <source>
        <strain evidence="1">Iper-2018</strain>
    </source>
</reference>
<dbReference type="EMBL" id="JABSTQ010009321">
    <property type="protein sequence ID" value="KAG0430443.1"/>
    <property type="molecule type" value="Genomic_DNA"/>
</dbReference>
<protein>
    <submittedName>
        <fullName evidence="1">Uncharacterized protein</fullName>
    </submittedName>
</protein>
<comment type="caution">
    <text evidence="1">The sequence shown here is derived from an EMBL/GenBank/DDBJ whole genome shotgun (WGS) entry which is preliminary data.</text>
</comment>
<sequence>MSESTPGSESFDDNDIDEAEKEGSGWTLNCRKRRHLSGGSASSQATIIDAHRENRTVIAKPQDPTKLIAKLNPLTLSQELDSITPNGVIQIRPNYRLNLLAIDMRDNSSMKTILTLTILLGIKVQTYEAHPRSSANTSLWGIYASEFFSTPTNQDSATNVGGLGTLGPHAPMCNAAAAVAALTTASTAKPTNLAIAMGNQTSLQELAEHFADEFSRPISPPQGNPPSKKPPLPSYSTVNIDDDFTLSELRYALSRCPRRGAPGPDRITNQALKNLDESFLPGLTIRSSTQGVPQGSVLSPLLFNIIMAGLPAALPVGGPYPIHCAIYADDVALWCAGPTRLSTTVRAVLQRALDGTASFLHHADPLLQRLMTRHHSQVGKAVKTFRETFGYPTDVCSIPPPYRDDCQLHVSAEIADLPRRKHVSEVVARSIA</sequence>
<name>A0AC60Q914_IXOPE</name>
<evidence type="ECO:0000313" key="1">
    <source>
        <dbReference type="EMBL" id="KAG0430443.1"/>
    </source>
</evidence>
<gene>
    <name evidence="1" type="ORF">HPB47_022686</name>
</gene>
<organism evidence="1 2">
    <name type="scientific">Ixodes persulcatus</name>
    <name type="common">Taiga tick</name>
    <dbReference type="NCBI Taxonomy" id="34615"/>
    <lineage>
        <taxon>Eukaryota</taxon>
        <taxon>Metazoa</taxon>
        <taxon>Ecdysozoa</taxon>
        <taxon>Arthropoda</taxon>
        <taxon>Chelicerata</taxon>
        <taxon>Arachnida</taxon>
        <taxon>Acari</taxon>
        <taxon>Parasitiformes</taxon>
        <taxon>Ixodida</taxon>
        <taxon>Ixodoidea</taxon>
        <taxon>Ixodidae</taxon>
        <taxon>Ixodinae</taxon>
        <taxon>Ixodes</taxon>
    </lineage>
</organism>
<evidence type="ECO:0000313" key="2">
    <source>
        <dbReference type="Proteomes" id="UP000805193"/>
    </source>
</evidence>